<dbReference type="EMBL" id="JAKJXO020000004">
    <property type="protein sequence ID" value="KAL1606228.1"/>
    <property type="molecule type" value="Genomic_DNA"/>
</dbReference>
<proteinExistence type="predicted"/>
<feature type="region of interest" description="Disordered" evidence="7">
    <location>
        <begin position="132"/>
        <end position="155"/>
    </location>
</feature>
<evidence type="ECO:0000256" key="5">
    <source>
        <dbReference type="ARBA" id="ARBA00022517"/>
    </source>
</evidence>
<dbReference type="Proteomes" id="UP001521785">
    <property type="component" value="Unassembled WGS sequence"/>
</dbReference>
<keyword evidence="6" id="KW-0539">Nucleus</keyword>
<dbReference type="PANTHER" id="PTHR28280">
    <property type="entry name" value="SHUTTLING PRE-60S FACTOR ECM1"/>
    <property type="match status" value="1"/>
</dbReference>
<keyword evidence="4" id="KW-0963">Cytoplasm</keyword>
<name>A0ABR3RPL8_9PLEO</name>
<sequence>MAKTAKPKNRQISTHSRAARRAASPSLDAPTAAKPTPHTRTSTSPDPTTAKPHVLAAQHSSGISKRAQKSKPLKRAQRLRQLKGAERAEENLDKLQHKVAKSVGREKRVRERAKGWDDINEAKVKAKKKKNAFDALGGEEEGEEKKAREWGGDEAMDGAAEDGVNGDAGVEVAEAFKPLAESGVSGSFPVSELGVEVPNKQALPLQDGFDPDL</sequence>
<feature type="region of interest" description="Disordered" evidence="7">
    <location>
        <begin position="1"/>
        <end position="88"/>
    </location>
</feature>
<evidence type="ECO:0000256" key="4">
    <source>
        <dbReference type="ARBA" id="ARBA00022490"/>
    </source>
</evidence>
<feature type="compositionally biased region" description="Polar residues" evidence="7">
    <location>
        <begin position="38"/>
        <end position="47"/>
    </location>
</feature>
<dbReference type="PANTHER" id="PTHR28280:SF1">
    <property type="entry name" value="SHUTTLING PRE-60S FACTOR ECM1"/>
    <property type="match status" value="1"/>
</dbReference>
<evidence type="ECO:0000313" key="8">
    <source>
        <dbReference type="EMBL" id="KAL1606228.1"/>
    </source>
</evidence>
<evidence type="ECO:0000313" key="9">
    <source>
        <dbReference type="Proteomes" id="UP001521785"/>
    </source>
</evidence>
<feature type="region of interest" description="Disordered" evidence="7">
    <location>
        <begin position="187"/>
        <end position="213"/>
    </location>
</feature>
<organism evidence="8 9">
    <name type="scientific">Paraconiothyrium brasiliense</name>
    <dbReference type="NCBI Taxonomy" id="300254"/>
    <lineage>
        <taxon>Eukaryota</taxon>
        <taxon>Fungi</taxon>
        <taxon>Dikarya</taxon>
        <taxon>Ascomycota</taxon>
        <taxon>Pezizomycotina</taxon>
        <taxon>Dothideomycetes</taxon>
        <taxon>Pleosporomycetidae</taxon>
        <taxon>Pleosporales</taxon>
        <taxon>Massarineae</taxon>
        <taxon>Didymosphaeriaceae</taxon>
        <taxon>Paraconiothyrium</taxon>
    </lineage>
</organism>
<keyword evidence="3" id="KW-0813">Transport</keyword>
<dbReference type="Pfam" id="PF09135">
    <property type="entry name" value="Alb1"/>
    <property type="match status" value="1"/>
</dbReference>
<evidence type="ECO:0000256" key="6">
    <source>
        <dbReference type="ARBA" id="ARBA00023242"/>
    </source>
</evidence>
<reference evidence="8 9" key="1">
    <citation type="submission" date="2024-02" db="EMBL/GenBank/DDBJ databases">
        <title>De novo assembly and annotation of 12 fungi associated with fruit tree decline syndrome in Ontario, Canada.</title>
        <authorList>
            <person name="Sulman M."/>
            <person name="Ellouze W."/>
            <person name="Ilyukhin E."/>
        </authorList>
    </citation>
    <scope>NUCLEOTIDE SEQUENCE [LARGE SCALE GENOMIC DNA]</scope>
    <source>
        <strain evidence="8 9">M42-189</strain>
    </source>
</reference>
<keyword evidence="5" id="KW-0690">Ribosome biogenesis</keyword>
<dbReference type="InterPro" id="IPR022784">
    <property type="entry name" value="Ribosome_bgen_Alb1"/>
</dbReference>
<keyword evidence="9" id="KW-1185">Reference proteome</keyword>
<dbReference type="InterPro" id="IPR053278">
    <property type="entry name" value="Pre-60S_factor_ECM1"/>
</dbReference>
<evidence type="ECO:0008006" key="10">
    <source>
        <dbReference type="Google" id="ProtNLM"/>
    </source>
</evidence>
<gene>
    <name evidence="8" type="ORF">SLS60_003630</name>
</gene>
<evidence type="ECO:0000256" key="7">
    <source>
        <dbReference type="SAM" id="MobiDB-lite"/>
    </source>
</evidence>
<accession>A0ABR3RPL8</accession>
<protein>
    <recommendedName>
        <fullName evidence="10">Alb1-domain-containing protein</fullName>
    </recommendedName>
</protein>
<feature type="compositionally biased region" description="Basic residues" evidence="7">
    <location>
        <begin position="66"/>
        <end position="81"/>
    </location>
</feature>
<evidence type="ECO:0000256" key="3">
    <source>
        <dbReference type="ARBA" id="ARBA00022448"/>
    </source>
</evidence>
<evidence type="ECO:0000256" key="2">
    <source>
        <dbReference type="ARBA" id="ARBA00004496"/>
    </source>
</evidence>
<evidence type="ECO:0000256" key="1">
    <source>
        <dbReference type="ARBA" id="ARBA00004123"/>
    </source>
</evidence>
<comment type="caution">
    <text evidence="8">The sequence shown here is derived from an EMBL/GenBank/DDBJ whole genome shotgun (WGS) entry which is preliminary data.</text>
</comment>
<comment type="subcellular location">
    <subcellularLocation>
        <location evidence="2">Cytoplasm</location>
    </subcellularLocation>
    <subcellularLocation>
        <location evidence="1">Nucleus</location>
    </subcellularLocation>
</comment>